<evidence type="ECO:0008006" key="6">
    <source>
        <dbReference type="Google" id="ProtNLM"/>
    </source>
</evidence>
<feature type="coiled-coil region" evidence="1">
    <location>
        <begin position="330"/>
        <end position="357"/>
    </location>
</feature>
<proteinExistence type="predicted"/>
<evidence type="ECO:0000313" key="5">
    <source>
        <dbReference type="Proteomes" id="UP001152797"/>
    </source>
</evidence>
<gene>
    <name evidence="3" type="ORF">C1SCF055_LOCUS20272</name>
</gene>
<comment type="caution">
    <text evidence="3">The sequence shown here is derived from an EMBL/GenBank/DDBJ whole genome shotgun (WGS) entry which is preliminary data.</text>
</comment>
<name>A0A9P1CNR0_9DINO</name>
<dbReference type="AlphaFoldDB" id="A0A9P1CNR0"/>
<feature type="non-terminal residue" evidence="3">
    <location>
        <position position="1"/>
    </location>
</feature>
<evidence type="ECO:0000256" key="1">
    <source>
        <dbReference type="SAM" id="Coils"/>
    </source>
</evidence>
<dbReference type="EMBL" id="CAMXCT030001845">
    <property type="protein sequence ID" value="CAL4780848.1"/>
    <property type="molecule type" value="Genomic_DNA"/>
</dbReference>
<evidence type="ECO:0000313" key="4">
    <source>
        <dbReference type="EMBL" id="CAL1146911.1"/>
    </source>
</evidence>
<keyword evidence="1" id="KW-0175">Coiled coil</keyword>
<protein>
    <recommendedName>
        <fullName evidence="6">Stc1 domain-containing protein</fullName>
    </recommendedName>
</protein>
<feature type="region of interest" description="Disordered" evidence="2">
    <location>
        <begin position="258"/>
        <end position="288"/>
    </location>
</feature>
<keyword evidence="5" id="KW-1185">Reference proteome</keyword>
<reference evidence="4" key="2">
    <citation type="submission" date="2024-04" db="EMBL/GenBank/DDBJ databases">
        <authorList>
            <person name="Chen Y."/>
            <person name="Shah S."/>
            <person name="Dougan E. K."/>
            <person name="Thang M."/>
            <person name="Chan C."/>
        </authorList>
    </citation>
    <scope>NUCLEOTIDE SEQUENCE [LARGE SCALE GENOMIC DNA]</scope>
</reference>
<sequence>MYDDKLETAKDHICCGSCKKWNSHRRMITSGVVCFQTADEDGVIKTKYKKICARCWTAEKNLSTPKDEPKVSMMDAALKEHDSLYERQARKQVRRTTADATPKSPVSVPKAAPKSPSASVTPKASSNGGVSSTLAKMPKQTRAAPELCQRHLQMCNCEHWKVIHTFVFVRSDASLDSEPLAVLREGSLLCAAKPEEPRSSDGKWARLGSQAKVWSEITSDRPDFVALGREVIPHGSTGVNRTQEAHLHIGSGVRLQQYPPWNPPCPSDAMAEADDDAGQKKNNKRDALRSTQAVPFSMFDPIVAFEAINSNWINVPEVAKLGIQAAHKKIGLAREERLELQRAMDNLQKQFRGMQEHHVQQMNAQTSRVDFLERSTK</sequence>
<dbReference type="OrthoDB" id="438507at2759"/>
<evidence type="ECO:0000313" key="3">
    <source>
        <dbReference type="EMBL" id="CAI3993536.1"/>
    </source>
</evidence>
<reference evidence="3" key="1">
    <citation type="submission" date="2022-10" db="EMBL/GenBank/DDBJ databases">
        <authorList>
            <person name="Chen Y."/>
            <person name="Dougan E. K."/>
            <person name="Chan C."/>
            <person name="Rhodes N."/>
            <person name="Thang M."/>
        </authorList>
    </citation>
    <scope>NUCLEOTIDE SEQUENCE</scope>
</reference>
<evidence type="ECO:0000256" key="2">
    <source>
        <dbReference type="SAM" id="MobiDB-lite"/>
    </source>
</evidence>
<dbReference type="Proteomes" id="UP001152797">
    <property type="component" value="Unassembled WGS sequence"/>
</dbReference>
<feature type="region of interest" description="Disordered" evidence="2">
    <location>
        <begin position="89"/>
        <end position="138"/>
    </location>
</feature>
<dbReference type="EMBL" id="CAMXCT010001845">
    <property type="protein sequence ID" value="CAI3993536.1"/>
    <property type="molecule type" value="Genomic_DNA"/>
</dbReference>
<organism evidence="3">
    <name type="scientific">Cladocopium goreaui</name>
    <dbReference type="NCBI Taxonomy" id="2562237"/>
    <lineage>
        <taxon>Eukaryota</taxon>
        <taxon>Sar</taxon>
        <taxon>Alveolata</taxon>
        <taxon>Dinophyceae</taxon>
        <taxon>Suessiales</taxon>
        <taxon>Symbiodiniaceae</taxon>
        <taxon>Cladocopium</taxon>
    </lineage>
</organism>
<accession>A0A9P1CNR0</accession>
<dbReference type="EMBL" id="CAMXCT020001845">
    <property type="protein sequence ID" value="CAL1146911.1"/>
    <property type="molecule type" value="Genomic_DNA"/>
</dbReference>
<feature type="compositionally biased region" description="Polar residues" evidence="2">
    <location>
        <begin position="116"/>
        <end position="134"/>
    </location>
</feature>